<organism evidence="2 3">
    <name type="scientific">Phyllosticta citriasiana</name>
    <dbReference type="NCBI Taxonomy" id="595635"/>
    <lineage>
        <taxon>Eukaryota</taxon>
        <taxon>Fungi</taxon>
        <taxon>Dikarya</taxon>
        <taxon>Ascomycota</taxon>
        <taxon>Pezizomycotina</taxon>
        <taxon>Dothideomycetes</taxon>
        <taxon>Dothideomycetes incertae sedis</taxon>
        <taxon>Botryosphaeriales</taxon>
        <taxon>Phyllostictaceae</taxon>
        <taxon>Phyllosticta</taxon>
    </lineage>
</organism>
<feature type="compositionally biased region" description="Pro residues" evidence="1">
    <location>
        <begin position="20"/>
        <end position="32"/>
    </location>
</feature>
<evidence type="ECO:0000256" key="1">
    <source>
        <dbReference type="SAM" id="MobiDB-lite"/>
    </source>
</evidence>
<reference evidence="2 3" key="1">
    <citation type="submission" date="2024-04" db="EMBL/GenBank/DDBJ databases">
        <title>Phyllosticta paracitricarpa is synonymous to the EU quarantine fungus P. citricarpa based on phylogenomic analyses.</title>
        <authorList>
            <consortium name="Lawrence Berkeley National Laboratory"/>
            <person name="Van Ingen-Buijs V.A."/>
            <person name="Van Westerhoven A.C."/>
            <person name="Haridas S."/>
            <person name="Skiadas P."/>
            <person name="Martin F."/>
            <person name="Groenewald J.Z."/>
            <person name="Crous P.W."/>
            <person name="Seidl M.F."/>
        </authorList>
    </citation>
    <scope>NUCLEOTIDE SEQUENCE [LARGE SCALE GENOMIC DNA]</scope>
    <source>
        <strain evidence="2 3">CBS 123371</strain>
    </source>
</reference>
<dbReference type="Proteomes" id="UP001363622">
    <property type="component" value="Unassembled WGS sequence"/>
</dbReference>
<evidence type="ECO:0000313" key="2">
    <source>
        <dbReference type="EMBL" id="KAK7512346.1"/>
    </source>
</evidence>
<evidence type="ECO:0000313" key="3">
    <source>
        <dbReference type="Proteomes" id="UP001363622"/>
    </source>
</evidence>
<name>A0ABR1KI43_9PEZI</name>
<comment type="caution">
    <text evidence="2">The sequence shown here is derived from an EMBL/GenBank/DDBJ whole genome shotgun (WGS) entry which is preliminary data.</text>
</comment>
<feature type="region of interest" description="Disordered" evidence="1">
    <location>
        <begin position="1"/>
        <end position="35"/>
    </location>
</feature>
<gene>
    <name evidence="2" type="ORF">IWZ03DRAFT_408877</name>
</gene>
<dbReference type="PANTHER" id="PTHR40788">
    <property type="entry name" value="CLR5 DOMAIN-CONTAINING PROTEIN-RELATED"/>
    <property type="match status" value="1"/>
</dbReference>
<accession>A0ABR1KI43</accession>
<keyword evidence="3" id="KW-1185">Reference proteome</keyword>
<dbReference type="PANTHER" id="PTHR40788:SF1">
    <property type="entry name" value="IPA PROTEIN"/>
    <property type="match status" value="1"/>
</dbReference>
<sequence length="145" mass="16840">MARKPKSVKGPNPLKQRARQPPPPREPAPAPPKKTFTVDQRAMDLVEIMFHRVDGSAPGEVRWTDLLHLMRCMGYITTKREGSQWRFKSTDDEDLPPVTFHDMHGQPVPIRRLWENGRYLRNHFGWDVDSFVLASPEEPSQEQEE</sequence>
<proteinExistence type="predicted"/>
<dbReference type="EMBL" id="JBBPHU010000011">
    <property type="protein sequence ID" value="KAK7512346.1"/>
    <property type="molecule type" value="Genomic_DNA"/>
</dbReference>
<protein>
    <submittedName>
        <fullName evidence="2">Uncharacterized protein</fullName>
    </submittedName>
</protein>